<dbReference type="AlphaFoldDB" id="A0A9N9SD19"/>
<proteinExistence type="predicted"/>
<dbReference type="EMBL" id="OU896717">
    <property type="protein sequence ID" value="CAG9814647.1"/>
    <property type="molecule type" value="Genomic_DNA"/>
</dbReference>
<organism evidence="1 2">
    <name type="scientific">Phaedon cochleariae</name>
    <name type="common">Mustard beetle</name>
    <dbReference type="NCBI Taxonomy" id="80249"/>
    <lineage>
        <taxon>Eukaryota</taxon>
        <taxon>Metazoa</taxon>
        <taxon>Ecdysozoa</taxon>
        <taxon>Arthropoda</taxon>
        <taxon>Hexapoda</taxon>
        <taxon>Insecta</taxon>
        <taxon>Pterygota</taxon>
        <taxon>Neoptera</taxon>
        <taxon>Endopterygota</taxon>
        <taxon>Coleoptera</taxon>
        <taxon>Polyphaga</taxon>
        <taxon>Cucujiformia</taxon>
        <taxon>Chrysomeloidea</taxon>
        <taxon>Chrysomelidae</taxon>
        <taxon>Chrysomelinae</taxon>
        <taxon>Chrysomelini</taxon>
        <taxon>Phaedon</taxon>
    </lineage>
</organism>
<evidence type="ECO:0000313" key="1">
    <source>
        <dbReference type="EMBL" id="CAG9814647.1"/>
    </source>
</evidence>
<accession>A0A9N9SD19</accession>
<protein>
    <submittedName>
        <fullName evidence="1">Uncharacterized protein</fullName>
    </submittedName>
</protein>
<dbReference type="OrthoDB" id="6725610at2759"/>
<evidence type="ECO:0000313" key="2">
    <source>
        <dbReference type="Proteomes" id="UP001153737"/>
    </source>
</evidence>
<gene>
    <name evidence="1" type="ORF">PHAECO_LOCUS2766</name>
</gene>
<name>A0A9N9SD19_PHACE</name>
<keyword evidence="2" id="KW-1185">Reference proteome</keyword>
<reference evidence="1" key="2">
    <citation type="submission" date="2022-10" db="EMBL/GenBank/DDBJ databases">
        <authorList>
            <consortium name="ENA_rothamsted_submissions"/>
            <consortium name="culmorum"/>
            <person name="King R."/>
        </authorList>
    </citation>
    <scope>NUCLEOTIDE SEQUENCE</scope>
</reference>
<reference evidence="1" key="1">
    <citation type="submission" date="2022-01" db="EMBL/GenBank/DDBJ databases">
        <authorList>
            <person name="King R."/>
        </authorList>
    </citation>
    <scope>NUCLEOTIDE SEQUENCE</scope>
</reference>
<sequence>MPKTYEKTLRSISSSLSKNEDFDSKTQAGEFINEHLEKIIEKVCEKVVASLDAKMDARFEKFNQNISIITANLGSVEKIVHRNEDDLRFLRSTIDHMERKNSLRINGLPENGRRNPLEMTIRFIRETLKVKCDPVDISDVFRIEKPYHKTGARTTLVKFVTTLKRTEVYLAKKMLKNSGIRSFQRAI</sequence>
<dbReference type="Proteomes" id="UP001153737">
    <property type="component" value="Chromosome 11"/>
</dbReference>